<dbReference type="Proteomes" id="UP000077255">
    <property type="component" value="Chromosome"/>
</dbReference>
<keyword evidence="1" id="KW-0812">Transmembrane</keyword>
<organism evidence="2 3">
    <name type="scientific">Dyella thiooxydans</name>
    <dbReference type="NCBI Taxonomy" id="445710"/>
    <lineage>
        <taxon>Bacteria</taxon>
        <taxon>Pseudomonadati</taxon>
        <taxon>Pseudomonadota</taxon>
        <taxon>Gammaproteobacteria</taxon>
        <taxon>Lysobacterales</taxon>
        <taxon>Rhodanobacteraceae</taxon>
        <taxon>Dyella</taxon>
    </lineage>
</organism>
<accession>A0A169GS02</accession>
<evidence type="ECO:0008006" key="4">
    <source>
        <dbReference type="Google" id="ProtNLM"/>
    </source>
</evidence>
<keyword evidence="1" id="KW-0472">Membrane</keyword>
<feature type="transmembrane region" description="Helical" evidence="1">
    <location>
        <begin position="24"/>
        <end position="42"/>
    </location>
</feature>
<gene>
    <name evidence="2" type="ORF">ATSB10_14950</name>
</gene>
<dbReference type="KEGG" id="dtx:ATSB10_14950"/>
<reference evidence="2 3" key="1">
    <citation type="submission" date="2016-02" db="EMBL/GenBank/DDBJ databases">
        <title>Complete genome sequencing and analysis of ATSB10, Dyella thiooxydans isolated from rhizosphere soil of sunflower (Helianthus annuus L.).</title>
        <authorList>
            <person name="Lee Y."/>
            <person name="Hwangbo K."/>
            <person name="Chung H."/>
            <person name="Yoo J."/>
            <person name="Kim K.Y."/>
            <person name="Sa T.M."/>
            <person name="Um Y."/>
            <person name="Madhaiyan M."/>
        </authorList>
    </citation>
    <scope>NUCLEOTIDE SEQUENCE [LARGE SCALE GENOMIC DNA]</scope>
    <source>
        <strain evidence="2 3">ATSB10</strain>
    </source>
</reference>
<name>A0A169GS02_9GAMM</name>
<evidence type="ECO:0000313" key="2">
    <source>
        <dbReference type="EMBL" id="AND68949.1"/>
    </source>
</evidence>
<sequence length="136" mass="15145">MAWAVINLLPLPILHLLMDKISPGVAYVSSIMTLLSALWCLAEARASRFRPVSLDSKSLHLRYGLSVERTIELSGIQVARSLSWKDLDARDVTRYAGFGGVNLRLELRGGEVIHLGLDDPRGFLDEMTRLKATLRT</sequence>
<evidence type="ECO:0000313" key="3">
    <source>
        <dbReference type="Proteomes" id="UP000077255"/>
    </source>
</evidence>
<dbReference type="PATRIC" id="fig|445710.3.peg.1489"/>
<evidence type="ECO:0000256" key="1">
    <source>
        <dbReference type="SAM" id="Phobius"/>
    </source>
</evidence>
<dbReference type="EMBL" id="CP014841">
    <property type="protein sequence ID" value="AND68949.1"/>
    <property type="molecule type" value="Genomic_DNA"/>
</dbReference>
<keyword evidence="1" id="KW-1133">Transmembrane helix</keyword>
<protein>
    <recommendedName>
        <fullName evidence="4">DUF304 domain-containing protein</fullName>
    </recommendedName>
</protein>
<dbReference type="AlphaFoldDB" id="A0A169GS02"/>
<keyword evidence="3" id="KW-1185">Reference proteome</keyword>
<proteinExistence type="predicted"/>